<evidence type="ECO:0000313" key="2">
    <source>
        <dbReference type="Proteomes" id="UP001163223"/>
    </source>
</evidence>
<gene>
    <name evidence="1" type="ORF">OXU80_00890</name>
</gene>
<dbReference type="Proteomes" id="UP001163223">
    <property type="component" value="Chromosome"/>
</dbReference>
<proteinExistence type="predicted"/>
<evidence type="ECO:0000313" key="1">
    <source>
        <dbReference type="EMBL" id="WAJ28840.1"/>
    </source>
</evidence>
<sequence length="162" mass="17785">MHPPFARVRRRLDDVREAFDRLQAIEAEIVPLLAATPGEAAGVARNMLRGSGIEGIYSGIEGVLKALLVAADGEVHAEGGAWHARLLAQAAEPTGRRPPIISQAVFDRLDRLRAFRHVERNTYAHLLRAGDVERNVQILVEAFPAFEVEILDFLSSFDPADA</sequence>
<accession>A0ACD4NPH0</accession>
<dbReference type="EMBL" id="CP113520">
    <property type="protein sequence ID" value="WAJ28840.1"/>
    <property type="molecule type" value="Genomic_DNA"/>
</dbReference>
<organism evidence="1 2">
    <name type="scientific">Antarcticirhabdus aurantiaca</name>
    <dbReference type="NCBI Taxonomy" id="2606717"/>
    <lineage>
        <taxon>Bacteria</taxon>
        <taxon>Pseudomonadati</taxon>
        <taxon>Pseudomonadota</taxon>
        <taxon>Alphaproteobacteria</taxon>
        <taxon>Hyphomicrobiales</taxon>
        <taxon>Aurantimonadaceae</taxon>
        <taxon>Antarcticirhabdus</taxon>
    </lineage>
</organism>
<reference evidence="1" key="1">
    <citation type="submission" date="2022-11" db="EMBL/GenBank/DDBJ databases">
        <title>beta-Carotene-producing bacterium, Jeongeuplla avenae sp. nov., alleviates the salt stress of Arabidopsis seedlings.</title>
        <authorList>
            <person name="Jiang L."/>
            <person name="Lee J."/>
        </authorList>
    </citation>
    <scope>NUCLEOTIDE SEQUENCE</scope>
    <source>
        <strain evidence="1">DY_R2A_6</strain>
    </source>
</reference>
<keyword evidence="2" id="KW-1185">Reference proteome</keyword>
<protein>
    <submittedName>
        <fullName evidence="1">Uncharacterized protein</fullName>
    </submittedName>
</protein>
<name>A0ACD4NPH0_9HYPH</name>